<evidence type="ECO:0000313" key="3">
    <source>
        <dbReference type="EMBL" id="NYJ01928.1"/>
    </source>
</evidence>
<accession>A0A853C624</accession>
<dbReference type="Proteomes" id="UP000530424">
    <property type="component" value="Unassembled WGS sequence"/>
</dbReference>
<evidence type="ECO:0000313" key="4">
    <source>
        <dbReference type="Proteomes" id="UP000530424"/>
    </source>
</evidence>
<sequence length="135" mass="14966">MQRDEDRDDAAWRAIVDNYGDRAELGPEHPAAPTRPEPEPSWDDDHDEPEPLHDPDDAFVPPPTPPIPRPPNDRLLAWIGIFGTPVLVVVLVALRITIPGWAGLLLAVAFVGGFLYLVTRSPRSPRDPWDDGARV</sequence>
<protein>
    <submittedName>
        <fullName evidence="3">Uncharacterized protein</fullName>
    </submittedName>
</protein>
<dbReference type="AlphaFoldDB" id="A0A853C624"/>
<evidence type="ECO:0000256" key="2">
    <source>
        <dbReference type="SAM" id="Phobius"/>
    </source>
</evidence>
<gene>
    <name evidence="3" type="ORF">HNR19_002626</name>
</gene>
<keyword evidence="2" id="KW-0812">Transmembrane</keyword>
<feature type="compositionally biased region" description="Pro residues" evidence="1">
    <location>
        <begin position="60"/>
        <end position="70"/>
    </location>
</feature>
<keyword evidence="2" id="KW-0472">Membrane</keyword>
<feature type="transmembrane region" description="Helical" evidence="2">
    <location>
        <begin position="100"/>
        <end position="118"/>
    </location>
</feature>
<keyword evidence="4" id="KW-1185">Reference proteome</keyword>
<dbReference type="EMBL" id="JACCFP010000001">
    <property type="protein sequence ID" value="NYJ01928.1"/>
    <property type="molecule type" value="Genomic_DNA"/>
</dbReference>
<proteinExistence type="predicted"/>
<evidence type="ECO:0000256" key="1">
    <source>
        <dbReference type="SAM" id="MobiDB-lite"/>
    </source>
</evidence>
<reference evidence="3 4" key="1">
    <citation type="submission" date="2020-07" db="EMBL/GenBank/DDBJ databases">
        <title>Sequencing the genomes of 1000 actinobacteria strains.</title>
        <authorList>
            <person name="Klenk H.-P."/>
        </authorList>
    </citation>
    <scope>NUCLEOTIDE SEQUENCE [LARGE SCALE GENOMIC DNA]</scope>
    <source>
        <strain evidence="3 4">DSM 103833</strain>
    </source>
</reference>
<feature type="region of interest" description="Disordered" evidence="1">
    <location>
        <begin position="18"/>
        <end position="70"/>
    </location>
</feature>
<feature type="transmembrane region" description="Helical" evidence="2">
    <location>
        <begin position="75"/>
        <end position="94"/>
    </location>
</feature>
<comment type="caution">
    <text evidence="3">The sequence shown here is derived from an EMBL/GenBank/DDBJ whole genome shotgun (WGS) entry which is preliminary data.</text>
</comment>
<keyword evidence="2" id="KW-1133">Transmembrane helix</keyword>
<name>A0A853C624_9ACTN</name>
<organism evidence="3 4">
    <name type="scientific">Nocardioides thalensis</name>
    <dbReference type="NCBI Taxonomy" id="1914755"/>
    <lineage>
        <taxon>Bacteria</taxon>
        <taxon>Bacillati</taxon>
        <taxon>Actinomycetota</taxon>
        <taxon>Actinomycetes</taxon>
        <taxon>Propionibacteriales</taxon>
        <taxon>Nocardioidaceae</taxon>
        <taxon>Nocardioides</taxon>
    </lineage>
</organism>